<reference evidence="2 3" key="1">
    <citation type="journal article" date="2019" name="ISME J.">
        <title>Insights into ecological role of a new deltaproteobacterial order Candidatus Acidulodesulfobacterales by metagenomics and metatranscriptomics.</title>
        <authorList>
            <person name="Tan S."/>
            <person name="Liu J."/>
            <person name="Fang Y."/>
            <person name="Hedlund B.P."/>
            <person name="Lian Z.H."/>
            <person name="Huang L.Y."/>
            <person name="Li J.T."/>
            <person name="Huang L.N."/>
            <person name="Li W.J."/>
            <person name="Jiang H.C."/>
            <person name="Dong H.L."/>
            <person name="Shu W.S."/>
        </authorList>
    </citation>
    <scope>NUCLEOTIDE SEQUENCE [LARGE SCALE GENOMIC DNA]</scope>
    <source>
        <strain evidence="2">AP2</strain>
    </source>
</reference>
<proteinExistence type="predicted"/>
<dbReference type="Proteomes" id="UP000316562">
    <property type="component" value="Unassembled WGS sequence"/>
</dbReference>
<name>A0A519BF10_ACIG2</name>
<evidence type="ECO:0008006" key="4">
    <source>
        <dbReference type="Google" id="ProtNLM"/>
    </source>
</evidence>
<keyword evidence="1" id="KW-0732">Signal</keyword>
<accession>A0A519BF10</accession>
<evidence type="ECO:0000256" key="1">
    <source>
        <dbReference type="SAM" id="SignalP"/>
    </source>
</evidence>
<dbReference type="Pfam" id="PF09673">
    <property type="entry name" value="TrbC_Ftype"/>
    <property type="match status" value="1"/>
</dbReference>
<dbReference type="EMBL" id="SGBC01000003">
    <property type="protein sequence ID" value="RZD15838.1"/>
    <property type="molecule type" value="Genomic_DNA"/>
</dbReference>
<evidence type="ECO:0000313" key="2">
    <source>
        <dbReference type="EMBL" id="RZD15838.1"/>
    </source>
</evidence>
<feature type="chain" id="PRO_5021909564" description="Type-F conjugative transfer system pilin assembly protein TrbC" evidence="1">
    <location>
        <begin position="25"/>
        <end position="286"/>
    </location>
</feature>
<comment type="caution">
    <text evidence="2">The sequence shown here is derived from an EMBL/GenBank/DDBJ whole genome shotgun (WGS) entry which is preliminary data.</text>
</comment>
<sequence>MPKKIFFLFSVSILFFAFNVPAFAGESWIGKAKHPNYKGTINLPHYSVNMNNLTKELLNIKKQEKKEKKVKYSKPNAEVNAAVKSTLSTLATKSFNRKISFLAKQMLGKGEFGKYVSKSIKNNYLKVLKNNKPFNMAGGHRLFLVISSSIPFKTLRRYVFQIANNDLPIQMVLRGLLPGSNNGRDFMPTIKYITRLIKYKGKAGYYDMHVDIDPLIPSKYNIKVVPALIYDVNYNPQTFTTIGDKAYVVYGDVDLEYGLKQIENKTNSKYIKEVLNRFKANSLFNH</sequence>
<dbReference type="AlphaFoldDB" id="A0A519BF10"/>
<dbReference type="InterPro" id="IPR019106">
    <property type="entry name" value="T4SS_TrbC"/>
</dbReference>
<gene>
    <name evidence="2" type="ORF">EVJ46_06455</name>
</gene>
<organism evidence="2 3">
    <name type="scientific">Acididesulfobacter guangdongensis</name>
    <dbReference type="NCBI Taxonomy" id="2597225"/>
    <lineage>
        <taxon>Bacteria</taxon>
        <taxon>Deltaproteobacteria</taxon>
        <taxon>Candidatus Acidulodesulfobacterales</taxon>
        <taxon>Candidatus Acididesulfobacter</taxon>
    </lineage>
</organism>
<evidence type="ECO:0000313" key="3">
    <source>
        <dbReference type="Proteomes" id="UP000316562"/>
    </source>
</evidence>
<feature type="signal peptide" evidence="1">
    <location>
        <begin position="1"/>
        <end position="24"/>
    </location>
</feature>
<protein>
    <recommendedName>
        <fullName evidence="4">Type-F conjugative transfer system pilin assembly protein TrbC</fullName>
    </recommendedName>
</protein>